<dbReference type="Gene3D" id="1.20.1560.10">
    <property type="entry name" value="ABC transporter type 1, transmembrane domain"/>
    <property type="match status" value="2"/>
</dbReference>
<accession>A0A1G2DX89</accession>
<dbReference type="GO" id="GO:0140359">
    <property type="term" value="F:ABC-type transporter activity"/>
    <property type="evidence" value="ECO:0007669"/>
    <property type="project" value="InterPro"/>
</dbReference>
<dbReference type="AlphaFoldDB" id="A0A1G2DX89"/>
<dbReference type="CDD" id="cd03249">
    <property type="entry name" value="ABC_MTABC3_MDL1_MDL2"/>
    <property type="match status" value="1"/>
</dbReference>
<keyword evidence="3 8" id="KW-0812">Transmembrane</keyword>
<evidence type="ECO:0000256" key="4">
    <source>
        <dbReference type="ARBA" id="ARBA00022741"/>
    </source>
</evidence>
<dbReference type="SMART" id="SM00382">
    <property type="entry name" value="AAA"/>
    <property type="match status" value="1"/>
</dbReference>
<dbReference type="InterPro" id="IPR036640">
    <property type="entry name" value="ABC1_TM_sf"/>
</dbReference>
<dbReference type="PROSITE" id="PS50893">
    <property type="entry name" value="ABC_TRANSPORTER_2"/>
    <property type="match status" value="1"/>
</dbReference>
<keyword evidence="5" id="KW-0067">ATP-binding</keyword>
<evidence type="ECO:0000256" key="3">
    <source>
        <dbReference type="ARBA" id="ARBA00022692"/>
    </source>
</evidence>
<comment type="caution">
    <text evidence="11">The sequence shown here is derived from an EMBL/GenBank/DDBJ whole genome shotgun (WGS) entry which is preliminary data.</text>
</comment>
<reference evidence="11 12" key="1">
    <citation type="journal article" date="2016" name="Nat. Commun.">
        <title>Thousands of microbial genomes shed light on interconnected biogeochemical processes in an aquifer system.</title>
        <authorList>
            <person name="Anantharaman K."/>
            <person name="Brown C.T."/>
            <person name="Hug L.A."/>
            <person name="Sharon I."/>
            <person name="Castelle C.J."/>
            <person name="Probst A.J."/>
            <person name="Thomas B.C."/>
            <person name="Singh A."/>
            <person name="Wilkins M.J."/>
            <person name="Karaoz U."/>
            <person name="Brodie E.L."/>
            <person name="Williams K.H."/>
            <person name="Hubbard S.S."/>
            <person name="Banfield J.F."/>
        </authorList>
    </citation>
    <scope>NUCLEOTIDE SEQUENCE [LARGE SCALE GENOMIC DNA]</scope>
</reference>
<dbReference type="Proteomes" id="UP000178893">
    <property type="component" value="Unassembled WGS sequence"/>
</dbReference>
<organism evidence="11 12">
    <name type="scientific">Candidatus Nealsonbacteria bacterium RBG_13_37_56</name>
    <dbReference type="NCBI Taxonomy" id="1801661"/>
    <lineage>
        <taxon>Bacteria</taxon>
        <taxon>Candidatus Nealsoniibacteriota</taxon>
    </lineage>
</organism>
<dbReference type="InterPro" id="IPR003593">
    <property type="entry name" value="AAA+_ATPase"/>
</dbReference>
<dbReference type="CDD" id="cd07346">
    <property type="entry name" value="ABC_6TM_exporters"/>
    <property type="match status" value="1"/>
</dbReference>
<dbReference type="InterPro" id="IPR003439">
    <property type="entry name" value="ABC_transporter-like_ATP-bd"/>
</dbReference>
<dbReference type="EMBL" id="MHLW01000011">
    <property type="protein sequence ID" value="OGZ18199.1"/>
    <property type="molecule type" value="Genomic_DNA"/>
</dbReference>
<feature type="transmembrane region" description="Helical" evidence="8">
    <location>
        <begin position="136"/>
        <end position="157"/>
    </location>
</feature>
<dbReference type="GO" id="GO:0016887">
    <property type="term" value="F:ATP hydrolysis activity"/>
    <property type="evidence" value="ECO:0007669"/>
    <property type="project" value="InterPro"/>
</dbReference>
<keyword evidence="6 8" id="KW-1133">Transmembrane helix</keyword>
<dbReference type="SUPFAM" id="SSF90123">
    <property type="entry name" value="ABC transporter transmembrane region"/>
    <property type="match status" value="1"/>
</dbReference>
<evidence type="ECO:0000256" key="1">
    <source>
        <dbReference type="ARBA" id="ARBA00004651"/>
    </source>
</evidence>
<evidence type="ECO:0000313" key="12">
    <source>
        <dbReference type="Proteomes" id="UP000178893"/>
    </source>
</evidence>
<dbReference type="PANTHER" id="PTHR24221">
    <property type="entry name" value="ATP-BINDING CASSETTE SUB-FAMILY B"/>
    <property type="match status" value="1"/>
</dbReference>
<dbReference type="Pfam" id="PF00005">
    <property type="entry name" value="ABC_tran"/>
    <property type="match status" value="1"/>
</dbReference>
<dbReference type="GO" id="GO:0005886">
    <property type="term" value="C:plasma membrane"/>
    <property type="evidence" value="ECO:0007669"/>
    <property type="project" value="UniProtKB-SubCell"/>
</dbReference>
<evidence type="ECO:0008006" key="13">
    <source>
        <dbReference type="Google" id="ProtNLM"/>
    </source>
</evidence>
<dbReference type="Gene3D" id="3.40.50.300">
    <property type="entry name" value="P-loop containing nucleotide triphosphate hydrolases"/>
    <property type="match status" value="1"/>
</dbReference>
<sequence length="584" mass="66843">MEFLKDIKIIWIYLKRYKKTFFGTTILAFGFALTSAIIPYIYGRLVDLVSNGSASSLIFYLFGVWVVTSFLYVVFRWLVSLKGDFVAIDVMGDFVFEHFSHIVNLPLTFHKEKKVGEVFSRITRGAEYLRDIISSILFWMAPQFLSVFIGFVILFFINWRLFLGTFAIFVLSVIVVVFRAPLLIKKQKILNKEFDRAAGDLSDSLLNIQTIKSSGAENFQGAKIYKLYKSDINSAFKNVTRVWENTDFVQEMIFSLGFVFLFSYAIFLLKINVISQGVLVMFLGYLNLIRMPLRMLLWQWLTVQRSLSGIKRTRELLLLSRENYKRKGRILDKVKGRVEYKNVSFSYPRKNLILNKISFIVPAGKKIALVGGSGEGKTTAADLLSLYNIPDSGKILIDGVDIRDFNLKFLRNIIAYVPQEIILFNDTIRNNMLYGKPGATEQEIVEAAKTANIHNFIESLPKKYNTLVGERGVKLSTGQKQRLAIARAVIRNPKILVLDEATSSLDVESEKTVQEALERLVKGRTTFIIAHRLSTVRNADEILVLKEGKIIERGDHESLIEKKGIYYKFYTLQFRQSPSSLLQN</sequence>
<feature type="transmembrane region" description="Helical" evidence="8">
    <location>
        <begin position="54"/>
        <end position="75"/>
    </location>
</feature>
<proteinExistence type="predicted"/>
<evidence type="ECO:0000259" key="9">
    <source>
        <dbReference type="PROSITE" id="PS50893"/>
    </source>
</evidence>
<evidence type="ECO:0000259" key="10">
    <source>
        <dbReference type="PROSITE" id="PS50929"/>
    </source>
</evidence>
<keyword evidence="4" id="KW-0547">Nucleotide-binding</keyword>
<feature type="domain" description="ABC transporter" evidence="9">
    <location>
        <begin position="338"/>
        <end position="572"/>
    </location>
</feature>
<feature type="transmembrane region" description="Helical" evidence="8">
    <location>
        <begin position="163"/>
        <end position="184"/>
    </location>
</feature>
<keyword evidence="2" id="KW-0813">Transport</keyword>
<evidence type="ECO:0000256" key="5">
    <source>
        <dbReference type="ARBA" id="ARBA00022840"/>
    </source>
</evidence>
<dbReference type="Pfam" id="PF00664">
    <property type="entry name" value="ABC_membrane"/>
    <property type="match status" value="1"/>
</dbReference>
<dbReference type="PROSITE" id="PS50929">
    <property type="entry name" value="ABC_TM1F"/>
    <property type="match status" value="1"/>
</dbReference>
<dbReference type="PANTHER" id="PTHR24221:SF503">
    <property type="entry name" value="MITOCHONDRIAL POTASSIUM CHANNEL ATP-BINDING SUBUNIT"/>
    <property type="match status" value="1"/>
</dbReference>
<name>A0A1G2DX89_9BACT</name>
<evidence type="ECO:0000256" key="8">
    <source>
        <dbReference type="SAM" id="Phobius"/>
    </source>
</evidence>
<dbReference type="InterPro" id="IPR039421">
    <property type="entry name" value="Type_1_exporter"/>
</dbReference>
<gene>
    <name evidence="11" type="ORF">A2V72_00045</name>
</gene>
<evidence type="ECO:0000313" key="11">
    <source>
        <dbReference type="EMBL" id="OGZ18199.1"/>
    </source>
</evidence>
<comment type="subcellular location">
    <subcellularLocation>
        <location evidence="1">Cell membrane</location>
        <topology evidence="1">Multi-pass membrane protein</topology>
    </subcellularLocation>
</comment>
<feature type="transmembrane region" description="Helical" evidence="8">
    <location>
        <begin position="21"/>
        <end position="42"/>
    </location>
</feature>
<dbReference type="InterPro" id="IPR027417">
    <property type="entry name" value="P-loop_NTPase"/>
</dbReference>
<dbReference type="InterPro" id="IPR011527">
    <property type="entry name" value="ABC1_TM_dom"/>
</dbReference>
<feature type="domain" description="ABC transmembrane type-1" evidence="10">
    <location>
        <begin position="22"/>
        <end position="305"/>
    </location>
</feature>
<evidence type="ECO:0000256" key="7">
    <source>
        <dbReference type="ARBA" id="ARBA00023136"/>
    </source>
</evidence>
<dbReference type="SUPFAM" id="SSF52540">
    <property type="entry name" value="P-loop containing nucleoside triphosphate hydrolases"/>
    <property type="match status" value="1"/>
</dbReference>
<keyword evidence="7 8" id="KW-0472">Membrane</keyword>
<protein>
    <recommendedName>
        <fullName evidence="13">ABC transporter ATP-binding protein</fullName>
    </recommendedName>
</protein>
<dbReference type="GO" id="GO:0005524">
    <property type="term" value="F:ATP binding"/>
    <property type="evidence" value="ECO:0007669"/>
    <property type="project" value="UniProtKB-KW"/>
</dbReference>
<dbReference type="FunFam" id="3.40.50.300:FF:000287">
    <property type="entry name" value="Multidrug ABC transporter ATP-binding protein"/>
    <property type="match status" value="1"/>
</dbReference>
<evidence type="ECO:0000256" key="2">
    <source>
        <dbReference type="ARBA" id="ARBA00022448"/>
    </source>
</evidence>
<evidence type="ECO:0000256" key="6">
    <source>
        <dbReference type="ARBA" id="ARBA00022989"/>
    </source>
</evidence>